<evidence type="ECO:0000256" key="8">
    <source>
        <dbReference type="SAM" id="Phobius"/>
    </source>
</evidence>
<feature type="transmembrane region" description="Helical" evidence="8">
    <location>
        <begin position="325"/>
        <end position="346"/>
    </location>
</feature>
<feature type="transmembrane region" description="Helical" evidence="8">
    <location>
        <begin position="116"/>
        <end position="138"/>
    </location>
</feature>
<evidence type="ECO:0000256" key="7">
    <source>
        <dbReference type="SAM" id="MobiDB-lite"/>
    </source>
</evidence>
<feature type="transmembrane region" description="Helical" evidence="8">
    <location>
        <begin position="227"/>
        <end position="245"/>
    </location>
</feature>
<feature type="region of interest" description="Disordered" evidence="7">
    <location>
        <begin position="1"/>
        <end position="28"/>
    </location>
</feature>
<dbReference type="InterPro" id="IPR045035">
    <property type="entry name" value="YSL-like"/>
</dbReference>
<feature type="transmembrane region" description="Helical" evidence="8">
    <location>
        <begin position="165"/>
        <end position="186"/>
    </location>
</feature>
<feature type="transmembrane region" description="Helical" evidence="8">
    <location>
        <begin position="48"/>
        <end position="70"/>
    </location>
</feature>
<dbReference type="NCBIfam" id="TIGR00728">
    <property type="entry name" value="OPT_sfam"/>
    <property type="match status" value="1"/>
</dbReference>
<feature type="transmembrane region" description="Helical" evidence="8">
    <location>
        <begin position="76"/>
        <end position="95"/>
    </location>
</feature>
<keyword evidence="3" id="KW-0813">Transport</keyword>
<accession>A0A2P2J9T7</accession>
<evidence type="ECO:0000256" key="5">
    <source>
        <dbReference type="ARBA" id="ARBA00022989"/>
    </source>
</evidence>
<keyword evidence="4 8" id="KW-0812">Transmembrane</keyword>
<evidence type="ECO:0000256" key="4">
    <source>
        <dbReference type="ARBA" id="ARBA00022692"/>
    </source>
</evidence>
<evidence type="ECO:0000256" key="6">
    <source>
        <dbReference type="ARBA" id="ARBA00023136"/>
    </source>
</evidence>
<keyword evidence="6 8" id="KW-0472">Membrane</keyword>
<organism evidence="9">
    <name type="scientific">Rhizophora mucronata</name>
    <name type="common">Asiatic mangrove</name>
    <dbReference type="NCBI Taxonomy" id="61149"/>
    <lineage>
        <taxon>Eukaryota</taxon>
        <taxon>Viridiplantae</taxon>
        <taxon>Streptophyta</taxon>
        <taxon>Embryophyta</taxon>
        <taxon>Tracheophyta</taxon>
        <taxon>Spermatophyta</taxon>
        <taxon>Magnoliopsida</taxon>
        <taxon>eudicotyledons</taxon>
        <taxon>Gunneridae</taxon>
        <taxon>Pentapetalae</taxon>
        <taxon>rosids</taxon>
        <taxon>fabids</taxon>
        <taxon>Malpighiales</taxon>
        <taxon>Rhizophoraceae</taxon>
        <taxon>Rhizophora</taxon>
    </lineage>
</organism>
<reference evidence="9" key="1">
    <citation type="submission" date="2018-02" db="EMBL/GenBank/DDBJ databases">
        <title>Rhizophora mucronata_Transcriptome.</title>
        <authorList>
            <person name="Meera S.P."/>
            <person name="Sreeshan A."/>
            <person name="Augustine A."/>
        </authorList>
    </citation>
    <scope>NUCLEOTIDE SEQUENCE</scope>
    <source>
        <tissue evidence="9">Leaf</tissue>
    </source>
</reference>
<dbReference type="GO" id="GO:0010039">
    <property type="term" value="P:response to iron ion"/>
    <property type="evidence" value="ECO:0007669"/>
    <property type="project" value="TreeGrafter"/>
</dbReference>
<dbReference type="PANTHER" id="PTHR31645">
    <property type="entry name" value="OLIGOPEPTIDE TRANSPORTER YGL114W-RELATED"/>
    <property type="match status" value="1"/>
</dbReference>
<dbReference type="GO" id="GO:0005886">
    <property type="term" value="C:plasma membrane"/>
    <property type="evidence" value="ECO:0007669"/>
    <property type="project" value="TreeGrafter"/>
</dbReference>
<evidence type="ECO:0000256" key="2">
    <source>
        <dbReference type="ARBA" id="ARBA00010276"/>
    </source>
</evidence>
<evidence type="ECO:0000256" key="1">
    <source>
        <dbReference type="ARBA" id="ARBA00004141"/>
    </source>
</evidence>
<dbReference type="GO" id="GO:0048316">
    <property type="term" value="P:seed development"/>
    <property type="evidence" value="ECO:0007669"/>
    <property type="project" value="TreeGrafter"/>
</dbReference>
<comment type="similarity">
    <text evidence="2">Belongs to the YSL (TC 2.A.67.2) family.</text>
</comment>
<dbReference type="GO" id="GO:0051980">
    <property type="term" value="F:iron-nicotianamine transmembrane transporter activity"/>
    <property type="evidence" value="ECO:0007669"/>
    <property type="project" value="TreeGrafter"/>
</dbReference>
<feature type="compositionally biased region" description="Basic and acidic residues" evidence="7">
    <location>
        <begin position="14"/>
        <end position="28"/>
    </location>
</feature>
<dbReference type="AlphaFoldDB" id="A0A2P2J9T7"/>
<feature type="transmembrane region" description="Helical" evidence="8">
    <location>
        <begin position="281"/>
        <end position="305"/>
    </location>
</feature>
<evidence type="ECO:0000256" key="3">
    <source>
        <dbReference type="ARBA" id="ARBA00022448"/>
    </source>
</evidence>
<keyword evidence="5 8" id="KW-1133">Transmembrane helix</keyword>
<dbReference type="PANTHER" id="PTHR31645:SF4">
    <property type="entry name" value="METAL-NICOTIANAMINE TRANSPORTER YSL3"/>
    <property type="match status" value="1"/>
</dbReference>
<dbReference type="Pfam" id="PF03169">
    <property type="entry name" value="OPT"/>
    <property type="match status" value="1"/>
</dbReference>
<evidence type="ECO:0008006" key="10">
    <source>
        <dbReference type="Google" id="ProtNLM"/>
    </source>
</evidence>
<dbReference type="InterPro" id="IPR004813">
    <property type="entry name" value="OPT"/>
</dbReference>
<comment type="subcellular location">
    <subcellularLocation>
        <location evidence="1">Membrane</location>
        <topology evidence="1">Multi-pass membrane protein</topology>
    </subcellularLocation>
</comment>
<sequence length="381" mass="42521">MEEMNGTMGSTNLEETKEIERMDREDLEKKRDVEPEDLKRIAPWTKQITIRGVIASIVIGVIYSVIVMKLNLTTGLVPNLNVSAALLAFVFIRTWTKLLQKVGILKCPFTRQENTLIQTCAVACYSVAVGGGFGSYLLGLNRNTYAQAGVDTEGNTPGSTREPGIGWMTGFLFVTCFVGLLALVPLRKIMIIDYKLPYPSGTATAVLINGFHTPKGDKMARKQVHGFVKFFSISFLWSFFQWFYSGGDQCGFVQFPTFGLAAWKNSFYFDFSMTYVGAGMICSHLVNLSLLVGAVLSWGVMWPLIGGLKGNWFPETLSQSSMKSLNGYKVFISIALILGDGLYNFLKILYLTASNMHAKVNYPKTCKLRFFHQLPCWLIIQ</sequence>
<name>A0A2P2J9T7_RHIMU</name>
<dbReference type="GO" id="GO:0035673">
    <property type="term" value="F:oligopeptide transmembrane transporter activity"/>
    <property type="evidence" value="ECO:0007669"/>
    <property type="project" value="InterPro"/>
</dbReference>
<evidence type="ECO:0000313" key="9">
    <source>
        <dbReference type="EMBL" id="MBW90213.1"/>
    </source>
</evidence>
<dbReference type="EMBL" id="GGEC01009730">
    <property type="protein sequence ID" value="MBW90213.1"/>
    <property type="molecule type" value="Transcribed_RNA"/>
</dbReference>
<protein>
    <recommendedName>
        <fullName evidence="10">Metal-nicotianamine transporter YSL3</fullName>
    </recommendedName>
</protein>
<proteinExistence type="inferred from homology"/>